<protein>
    <recommendedName>
        <fullName evidence="1">ADP-ribosyl cyclase/cyclic ADP-ribose hydrolase</fullName>
        <ecNumber evidence="1">3.2.2.6</ecNumber>
    </recommendedName>
</protein>
<keyword evidence="2" id="KW-0378">Hydrolase</keyword>
<dbReference type="GO" id="GO:0005634">
    <property type="term" value="C:nucleus"/>
    <property type="evidence" value="ECO:0000318"/>
    <property type="project" value="GO_Central"/>
</dbReference>
<sequence length="218" mass="24935">MVVERVSSELQTMWIERLPIFPMLMSNYHIRSAYGYFSEKKRGEVFLTFHPDTRPGFAAYLYGSLVGAGIRVLRDDHPYLIGTHVNQGILNAIHHCKILIPILSENFASSQWCLDNLAEMVDCKRKKGQKILTIFYKVKFSDVKNISGSFGKNMLEHKEKVRPLVYGRWEEALDEITSSKIWESEKVANGGRNEAELSTKVVKEVLMLVTNPQKLDPS</sequence>
<evidence type="ECO:0000313" key="6">
    <source>
        <dbReference type="EMBL" id="KCW77113.1"/>
    </source>
</evidence>
<dbReference type="PANTHER" id="PTHR32009:SF39">
    <property type="entry name" value="TIR DOMAIN-CONTAINING PROTEIN"/>
    <property type="match status" value="1"/>
</dbReference>
<dbReference type="AlphaFoldDB" id="A0A059CF67"/>
<dbReference type="Pfam" id="PF01582">
    <property type="entry name" value="TIR"/>
    <property type="match status" value="1"/>
</dbReference>
<reference evidence="6" key="1">
    <citation type="submission" date="2013-07" db="EMBL/GenBank/DDBJ databases">
        <title>The genome of Eucalyptus grandis.</title>
        <authorList>
            <person name="Schmutz J."/>
            <person name="Hayes R."/>
            <person name="Myburg A."/>
            <person name="Tuskan G."/>
            <person name="Grattapaglia D."/>
            <person name="Rokhsar D.S."/>
        </authorList>
    </citation>
    <scope>NUCLEOTIDE SEQUENCE</scope>
    <source>
        <tissue evidence="6">Leaf extractions</tissue>
    </source>
</reference>
<feature type="domain" description="TIR" evidence="5">
    <location>
        <begin position="41"/>
        <end position="209"/>
    </location>
</feature>
<dbReference type="PANTHER" id="PTHR32009">
    <property type="entry name" value="TMV RESISTANCE PROTEIN N-LIKE"/>
    <property type="match status" value="1"/>
</dbReference>
<keyword evidence="3" id="KW-0520">NAD</keyword>
<comment type="catalytic activity">
    <reaction evidence="4">
        <text>NAD(+) + H2O = ADP-D-ribose + nicotinamide + H(+)</text>
        <dbReference type="Rhea" id="RHEA:16301"/>
        <dbReference type="ChEBI" id="CHEBI:15377"/>
        <dbReference type="ChEBI" id="CHEBI:15378"/>
        <dbReference type="ChEBI" id="CHEBI:17154"/>
        <dbReference type="ChEBI" id="CHEBI:57540"/>
        <dbReference type="ChEBI" id="CHEBI:57967"/>
        <dbReference type="EC" id="3.2.2.6"/>
    </reaction>
    <physiologicalReaction direction="left-to-right" evidence="4">
        <dbReference type="Rhea" id="RHEA:16302"/>
    </physiologicalReaction>
</comment>
<evidence type="ECO:0000259" key="5">
    <source>
        <dbReference type="PROSITE" id="PS50104"/>
    </source>
</evidence>
<dbReference type="SMART" id="SM00255">
    <property type="entry name" value="TIR"/>
    <property type="match status" value="1"/>
</dbReference>
<gene>
    <name evidence="6" type="ORF">EUGRSUZ_D01450</name>
</gene>
<dbReference type="GO" id="GO:0007165">
    <property type="term" value="P:signal transduction"/>
    <property type="evidence" value="ECO:0000318"/>
    <property type="project" value="GO_Central"/>
</dbReference>
<evidence type="ECO:0000256" key="1">
    <source>
        <dbReference type="ARBA" id="ARBA00011982"/>
    </source>
</evidence>
<accession>A0A059CF67</accession>
<dbReference type="PROSITE" id="PS50104">
    <property type="entry name" value="TIR"/>
    <property type="match status" value="1"/>
</dbReference>
<dbReference type="Gramene" id="KCW77113">
    <property type="protein sequence ID" value="KCW77113"/>
    <property type="gene ID" value="EUGRSUZ_D01450"/>
</dbReference>
<proteinExistence type="predicted"/>
<evidence type="ECO:0000256" key="3">
    <source>
        <dbReference type="ARBA" id="ARBA00023027"/>
    </source>
</evidence>
<dbReference type="InterPro" id="IPR035897">
    <property type="entry name" value="Toll_tir_struct_dom_sf"/>
</dbReference>
<dbReference type="GO" id="GO:0061809">
    <property type="term" value="F:NAD+ nucleosidase activity, cyclic ADP-ribose generating"/>
    <property type="evidence" value="ECO:0007669"/>
    <property type="project" value="UniProtKB-EC"/>
</dbReference>
<dbReference type="EMBL" id="KK198756">
    <property type="protein sequence ID" value="KCW77113.1"/>
    <property type="molecule type" value="Genomic_DNA"/>
</dbReference>
<dbReference type="FunCoup" id="A0A059CF67">
    <property type="interactions" value="105"/>
</dbReference>
<name>A0A059CF67_EUCGR</name>
<dbReference type="EC" id="3.2.2.6" evidence="1"/>
<dbReference type="InterPro" id="IPR000157">
    <property type="entry name" value="TIR_dom"/>
</dbReference>
<evidence type="ECO:0000256" key="4">
    <source>
        <dbReference type="ARBA" id="ARBA00047304"/>
    </source>
</evidence>
<dbReference type="Gene3D" id="3.40.50.10140">
    <property type="entry name" value="Toll/interleukin-1 receptor homology (TIR) domain"/>
    <property type="match status" value="1"/>
</dbReference>
<evidence type="ECO:0000256" key="2">
    <source>
        <dbReference type="ARBA" id="ARBA00022801"/>
    </source>
</evidence>
<organism evidence="6">
    <name type="scientific">Eucalyptus grandis</name>
    <name type="common">Flooded gum</name>
    <dbReference type="NCBI Taxonomy" id="71139"/>
    <lineage>
        <taxon>Eukaryota</taxon>
        <taxon>Viridiplantae</taxon>
        <taxon>Streptophyta</taxon>
        <taxon>Embryophyta</taxon>
        <taxon>Tracheophyta</taxon>
        <taxon>Spermatophyta</taxon>
        <taxon>Magnoliopsida</taxon>
        <taxon>eudicotyledons</taxon>
        <taxon>Gunneridae</taxon>
        <taxon>Pentapetalae</taxon>
        <taxon>rosids</taxon>
        <taxon>malvids</taxon>
        <taxon>Myrtales</taxon>
        <taxon>Myrtaceae</taxon>
        <taxon>Myrtoideae</taxon>
        <taxon>Eucalypteae</taxon>
        <taxon>Eucalyptus</taxon>
    </lineage>
</organism>
<dbReference type="SUPFAM" id="SSF52200">
    <property type="entry name" value="Toll/Interleukin receptor TIR domain"/>
    <property type="match status" value="1"/>
</dbReference>
<dbReference type="InParanoid" id="A0A059CF67"/>